<evidence type="ECO:0000313" key="1">
    <source>
        <dbReference type="EMBL" id="KAG8010476.1"/>
    </source>
</evidence>
<accession>A0ACB7FBP9</accession>
<gene>
    <name evidence="1" type="ORF">GBF38_009558</name>
</gene>
<dbReference type="EMBL" id="CM024803">
    <property type="protein sequence ID" value="KAG8010476.1"/>
    <property type="molecule type" value="Genomic_DNA"/>
</dbReference>
<reference evidence="1" key="1">
    <citation type="submission" date="2020-04" db="EMBL/GenBank/DDBJ databases">
        <title>A chromosome-scale assembly and high-density genetic map of the yellow drum (Nibea albiflora) genome.</title>
        <authorList>
            <person name="Xu D."/>
            <person name="Zhang W."/>
            <person name="Chen R."/>
            <person name="Tan P."/>
            <person name="Wang L."/>
            <person name="Song H."/>
            <person name="Tian L."/>
            <person name="Zhu Q."/>
            <person name="Wang B."/>
        </authorList>
    </citation>
    <scope>NUCLEOTIDE SEQUENCE</scope>
    <source>
        <strain evidence="1">ZJHYS-2018</strain>
    </source>
</reference>
<sequence>MEREPGVQPGLNTHELGDIRTYCIVCLNTTVLSRNTRSILFGFQRAKKSKKPGGKHRHAPPSSSSTCGKQNNATNWWIRGIASR</sequence>
<proteinExistence type="predicted"/>
<protein>
    <submittedName>
        <fullName evidence="1">Uncharacterized protein</fullName>
    </submittedName>
</protein>
<comment type="caution">
    <text evidence="1">The sequence shown here is derived from an EMBL/GenBank/DDBJ whole genome shotgun (WGS) entry which is preliminary data.</text>
</comment>
<evidence type="ECO:0000313" key="2">
    <source>
        <dbReference type="Proteomes" id="UP000805704"/>
    </source>
</evidence>
<dbReference type="Proteomes" id="UP000805704">
    <property type="component" value="Chromosome 15"/>
</dbReference>
<organism evidence="1 2">
    <name type="scientific">Nibea albiflora</name>
    <name type="common">Yellow drum</name>
    <name type="synonym">Corvina albiflora</name>
    <dbReference type="NCBI Taxonomy" id="240163"/>
    <lineage>
        <taxon>Eukaryota</taxon>
        <taxon>Metazoa</taxon>
        <taxon>Chordata</taxon>
        <taxon>Craniata</taxon>
        <taxon>Vertebrata</taxon>
        <taxon>Euteleostomi</taxon>
        <taxon>Actinopterygii</taxon>
        <taxon>Neopterygii</taxon>
        <taxon>Teleostei</taxon>
        <taxon>Neoteleostei</taxon>
        <taxon>Acanthomorphata</taxon>
        <taxon>Eupercaria</taxon>
        <taxon>Sciaenidae</taxon>
        <taxon>Nibea</taxon>
    </lineage>
</organism>
<name>A0ACB7FBP9_NIBAL</name>
<keyword evidence="2" id="KW-1185">Reference proteome</keyword>